<evidence type="ECO:0000256" key="9">
    <source>
        <dbReference type="ARBA" id="ARBA00023002"/>
    </source>
</evidence>
<sequence length="700" mass="79069">MTSYIKIPQNLKPADPQGSEILAVERAKAVFNVKDLTLFIYGEEFLDIMHRVLPLLENDPIFDKSELYYMGRTELFKKALACEKRLAVLTKEYKWGSKEVQLASWLIDIPGPFNVHKSMFIPTLESQGTKEQREKFMIPAKNFEIIGCYAQTELGHGSNVQGLETTATYIPETKEFEIHSPTLTASKWWVGNLGAAANHAVVMARLVTNGKDYGPHPFIVPIRDVKTHKPLPGITVGDVGPKFGFNSVDNGFVLFDHVRIPHLNMLANFAKVEPNTGNYIKPPNDKLSYGTMVLVRTKILLGARYTLARAATIAIRYSVVRRQSVDQENPTKLPDGRIIETAVIDYTMQQYRLFPVVAMSYAFSFTADELMRLYEENQEKTYKGDFSLMADLHATSSGLKALSTSVAADAIEDCRRSCGGHGFSSFSGFTHFYQNFLPNVTWEGDNYILTQQTARYLFKNYRQLLDSKDSDSRPSNPTIAYIQQYMRNPNQVCPAIEASDFNNPEIQLTAFAHRAAYLIANAVDQIDKHNRTWNSMLVEIYNISRAHCQYILVRNFIAALQTTNPNNGDTTRQKQLKSNPSLRTVLVTVCNLFALSTMEKEVGEFMMSGYLTSQQATLLKAQVLALLVELRPNILSLVDAFYIPDFLLHSALGRADGRVYETMLEWAVKEPLNSVRIDNNIYSSRFLIEGQDDSTLRPKL</sequence>
<dbReference type="PANTHER" id="PTHR10909">
    <property type="entry name" value="ELECTRON TRANSPORT OXIDOREDUCTASE"/>
    <property type="match status" value="1"/>
</dbReference>
<dbReference type="GO" id="GO:0071949">
    <property type="term" value="F:FAD binding"/>
    <property type="evidence" value="ECO:0007669"/>
    <property type="project" value="InterPro"/>
</dbReference>
<comment type="catalytic activity">
    <reaction evidence="1">
        <text>a 2,3-saturated acyl-CoA + O2 = a (2E)-enoyl-CoA + H2O2</text>
        <dbReference type="Rhea" id="RHEA:38959"/>
        <dbReference type="ChEBI" id="CHEBI:15379"/>
        <dbReference type="ChEBI" id="CHEBI:16240"/>
        <dbReference type="ChEBI" id="CHEBI:58856"/>
        <dbReference type="ChEBI" id="CHEBI:65111"/>
        <dbReference type="EC" id="1.3.3.6"/>
    </reaction>
</comment>
<keyword evidence="11" id="KW-0576">Peroxisome</keyword>
<evidence type="ECO:0000256" key="3">
    <source>
        <dbReference type="ARBA" id="ARBA00004275"/>
    </source>
</evidence>
<dbReference type="InterPro" id="IPR009100">
    <property type="entry name" value="AcylCoA_DH/oxidase_NM_dom_sf"/>
</dbReference>
<dbReference type="InterPro" id="IPR029320">
    <property type="entry name" value="Acyl-CoA_ox_N"/>
</dbReference>
<dbReference type="OrthoDB" id="538336at2759"/>
<gene>
    <name evidence="19" type="ORF">ALEPTO_LOCUS4024</name>
</gene>
<dbReference type="EMBL" id="CAJVPS010000851">
    <property type="protein sequence ID" value="CAG8512053.1"/>
    <property type="molecule type" value="Genomic_DNA"/>
</dbReference>
<dbReference type="Pfam" id="PF14749">
    <property type="entry name" value="Acyl-CoA_ox_N"/>
    <property type="match status" value="1"/>
</dbReference>
<dbReference type="InterPro" id="IPR046373">
    <property type="entry name" value="Acyl-CoA_Oxase/DH_mid-dom_sf"/>
</dbReference>
<keyword evidence="9" id="KW-0560">Oxidoreductase</keyword>
<dbReference type="InterPro" id="IPR006091">
    <property type="entry name" value="Acyl-CoA_Oxase/DH_mid-dom"/>
</dbReference>
<evidence type="ECO:0000256" key="12">
    <source>
        <dbReference type="PIRNR" id="PIRNR000168"/>
    </source>
</evidence>
<dbReference type="GO" id="GO:0003997">
    <property type="term" value="F:acyl-CoA oxidase activity"/>
    <property type="evidence" value="ECO:0007669"/>
    <property type="project" value="UniProtKB-EC"/>
</dbReference>
<dbReference type="Pfam" id="PF02770">
    <property type="entry name" value="Acyl-CoA_dh_M"/>
    <property type="match status" value="1"/>
</dbReference>
<dbReference type="InterPro" id="IPR037069">
    <property type="entry name" value="AcylCoA_DH/ox_N_sf"/>
</dbReference>
<dbReference type="FunFam" id="2.40.110.10:FF:000003">
    <property type="entry name" value="Acyl-coenzyme A oxidase"/>
    <property type="match status" value="1"/>
</dbReference>
<feature type="domain" description="Acyl-CoA oxidase C-terminal" evidence="15">
    <location>
        <begin position="503"/>
        <end position="674"/>
    </location>
</feature>
<dbReference type="InterPro" id="IPR002655">
    <property type="entry name" value="Acyl-CoA_oxidase_C"/>
</dbReference>
<feature type="domain" description="Acyl-coenzyme A oxidase N-terminal" evidence="17">
    <location>
        <begin position="32"/>
        <end position="146"/>
    </location>
</feature>
<name>A0A9N8ZZL6_9GLOM</name>
<evidence type="ECO:0000256" key="7">
    <source>
        <dbReference type="ARBA" id="ARBA00022827"/>
    </source>
</evidence>
<dbReference type="InterPro" id="IPR012258">
    <property type="entry name" value="Acyl-CoA_oxidase"/>
</dbReference>
<evidence type="ECO:0000256" key="4">
    <source>
        <dbReference type="ARBA" id="ARBA00004846"/>
    </source>
</evidence>
<dbReference type="GO" id="GO:0055088">
    <property type="term" value="P:lipid homeostasis"/>
    <property type="evidence" value="ECO:0007669"/>
    <property type="project" value="TreeGrafter"/>
</dbReference>
<comment type="subcellular location">
    <subcellularLocation>
        <location evidence="3">Peroxisome</location>
    </subcellularLocation>
</comment>
<reference evidence="19" key="1">
    <citation type="submission" date="2021-06" db="EMBL/GenBank/DDBJ databases">
        <authorList>
            <person name="Kallberg Y."/>
            <person name="Tangrot J."/>
            <person name="Rosling A."/>
        </authorList>
    </citation>
    <scope>NUCLEOTIDE SEQUENCE</scope>
    <source>
        <strain evidence="19">FL130A</strain>
    </source>
</reference>
<evidence type="ECO:0000259" key="15">
    <source>
        <dbReference type="Pfam" id="PF01756"/>
    </source>
</evidence>
<evidence type="ECO:0000259" key="17">
    <source>
        <dbReference type="Pfam" id="PF14749"/>
    </source>
</evidence>
<evidence type="ECO:0000313" key="19">
    <source>
        <dbReference type="EMBL" id="CAG8512053.1"/>
    </source>
</evidence>
<evidence type="ECO:0000256" key="1">
    <source>
        <dbReference type="ARBA" id="ARBA00001201"/>
    </source>
</evidence>
<dbReference type="AlphaFoldDB" id="A0A9N8ZZL6"/>
<evidence type="ECO:0000259" key="18">
    <source>
        <dbReference type="Pfam" id="PF22924"/>
    </source>
</evidence>
<dbReference type="FunFam" id="1.20.140.10:FF:000005">
    <property type="entry name" value="Acyl-coenzyme A oxidase"/>
    <property type="match status" value="1"/>
</dbReference>
<feature type="binding site" evidence="14">
    <location>
        <position position="152"/>
    </location>
    <ligand>
        <name>FAD</name>
        <dbReference type="ChEBI" id="CHEBI:57692"/>
    </ligand>
</feature>
<dbReference type="Gene3D" id="1.20.140.10">
    <property type="entry name" value="Butyryl-CoA Dehydrogenase, subunit A, domain 3"/>
    <property type="match status" value="2"/>
</dbReference>
<dbReference type="SUPFAM" id="SSF56645">
    <property type="entry name" value="Acyl-CoA dehydrogenase NM domain-like"/>
    <property type="match status" value="1"/>
</dbReference>
<keyword evidence="6 12" id="KW-0285">Flavoprotein</keyword>
<evidence type="ECO:0000256" key="14">
    <source>
        <dbReference type="PIRSR" id="PIRSR000168-2"/>
    </source>
</evidence>
<dbReference type="Gene3D" id="1.10.540.10">
    <property type="entry name" value="Acyl-CoA dehydrogenase/oxidase, N-terminal domain"/>
    <property type="match status" value="1"/>
</dbReference>
<evidence type="ECO:0000256" key="6">
    <source>
        <dbReference type="ARBA" id="ARBA00022630"/>
    </source>
</evidence>
<feature type="active site" description="Proton acceptor" evidence="13">
    <location>
        <position position="443"/>
    </location>
</feature>
<protein>
    <recommendedName>
        <fullName evidence="12">Acyl-coenzyme A oxidase</fullName>
    </recommendedName>
</protein>
<keyword evidence="20" id="KW-1185">Reference proteome</keyword>
<comment type="similarity">
    <text evidence="5 12">Belongs to the acyl-CoA oxidase family.</text>
</comment>
<dbReference type="GO" id="GO:0033540">
    <property type="term" value="P:fatty acid beta-oxidation using acyl-CoA oxidase"/>
    <property type="evidence" value="ECO:0007669"/>
    <property type="project" value="TreeGrafter"/>
</dbReference>
<dbReference type="InterPro" id="IPR036250">
    <property type="entry name" value="AcylCo_DH-like_C"/>
</dbReference>
<dbReference type="Pfam" id="PF01756">
    <property type="entry name" value="ACOX"/>
    <property type="match status" value="1"/>
</dbReference>
<dbReference type="SUPFAM" id="SSF47203">
    <property type="entry name" value="Acyl-CoA dehydrogenase C-terminal domain-like"/>
    <property type="match status" value="2"/>
</dbReference>
<keyword evidence="7 12" id="KW-0274">FAD</keyword>
<dbReference type="GO" id="GO:0005777">
    <property type="term" value="C:peroxisome"/>
    <property type="evidence" value="ECO:0007669"/>
    <property type="project" value="UniProtKB-SubCell"/>
</dbReference>
<feature type="domain" description="Acyl-CoA oxidase/dehydrogenase middle" evidence="16">
    <location>
        <begin position="148"/>
        <end position="258"/>
    </location>
</feature>
<dbReference type="Gene3D" id="2.40.110.10">
    <property type="entry name" value="Butyryl-CoA Dehydrogenase, subunit A, domain 2"/>
    <property type="match status" value="1"/>
</dbReference>
<evidence type="ECO:0000259" key="16">
    <source>
        <dbReference type="Pfam" id="PF02770"/>
    </source>
</evidence>
<dbReference type="PANTHER" id="PTHR10909:SF250">
    <property type="entry name" value="PEROXISOMAL ACYL-COENZYME A OXIDASE 1"/>
    <property type="match status" value="1"/>
</dbReference>
<comment type="cofactor">
    <cofactor evidence="2">
        <name>FAD</name>
        <dbReference type="ChEBI" id="CHEBI:57692"/>
    </cofactor>
</comment>
<dbReference type="InterPro" id="IPR055060">
    <property type="entry name" value="ACOX_C_alpha1"/>
</dbReference>
<evidence type="ECO:0000256" key="11">
    <source>
        <dbReference type="ARBA" id="ARBA00023140"/>
    </source>
</evidence>
<feature type="domain" description="Acyl-CoA oxidase C-alpha1" evidence="18">
    <location>
        <begin position="289"/>
        <end position="457"/>
    </location>
</feature>
<organism evidence="19 20">
    <name type="scientific">Ambispora leptoticha</name>
    <dbReference type="NCBI Taxonomy" id="144679"/>
    <lineage>
        <taxon>Eukaryota</taxon>
        <taxon>Fungi</taxon>
        <taxon>Fungi incertae sedis</taxon>
        <taxon>Mucoromycota</taxon>
        <taxon>Glomeromycotina</taxon>
        <taxon>Glomeromycetes</taxon>
        <taxon>Archaeosporales</taxon>
        <taxon>Ambisporaceae</taxon>
        <taxon>Ambispora</taxon>
    </lineage>
</organism>
<proteinExistence type="inferred from homology"/>
<evidence type="ECO:0000256" key="2">
    <source>
        <dbReference type="ARBA" id="ARBA00001974"/>
    </source>
</evidence>
<dbReference type="GO" id="GO:0005504">
    <property type="term" value="F:fatty acid binding"/>
    <property type="evidence" value="ECO:0007669"/>
    <property type="project" value="TreeGrafter"/>
</dbReference>
<accession>A0A9N8ZZL6</accession>
<comment type="caution">
    <text evidence="19">The sequence shown here is derived from an EMBL/GenBank/DDBJ whole genome shotgun (WGS) entry which is preliminary data.</text>
</comment>
<evidence type="ECO:0000313" key="20">
    <source>
        <dbReference type="Proteomes" id="UP000789508"/>
    </source>
</evidence>
<feature type="binding site" evidence="14">
    <location>
        <position position="191"/>
    </location>
    <ligand>
        <name>FAD</name>
        <dbReference type="ChEBI" id="CHEBI:57692"/>
    </ligand>
</feature>
<dbReference type="Proteomes" id="UP000789508">
    <property type="component" value="Unassembled WGS sequence"/>
</dbReference>
<dbReference type="FunFam" id="1.20.140.10:FF:000013">
    <property type="entry name" value="Acyl-coenzyme A oxidase"/>
    <property type="match status" value="1"/>
</dbReference>
<keyword evidence="8" id="KW-0276">Fatty acid metabolism</keyword>
<evidence type="ECO:0000256" key="5">
    <source>
        <dbReference type="ARBA" id="ARBA00006288"/>
    </source>
</evidence>
<evidence type="ECO:0000256" key="13">
    <source>
        <dbReference type="PIRSR" id="PIRSR000168-1"/>
    </source>
</evidence>
<comment type="pathway">
    <text evidence="4">Lipid metabolism; peroxisomal fatty acid beta-oxidation.</text>
</comment>
<evidence type="ECO:0000256" key="10">
    <source>
        <dbReference type="ARBA" id="ARBA00023098"/>
    </source>
</evidence>
<evidence type="ECO:0000256" key="8">
    <source>
        <dbReference type="ARBA" id="ARBA00022832"/>
    </source>
</evidence>
<dbReference type="Pfam" id="PF22924">
    <property type="entry name" value="ACOX_C_alpha1"/>
    <property type="match status" value="1"/>
</dbReference>
<keyword evidence="10" id="KW-0443">Lipid metabolism</keyword>
<dbReference type="PIRSF" id="PIRSF000168">
    <property type="entry name" value="Acyl-CoA_oxidase"/>
    <property type="match status" value="1"/>
</dbReference>